<evidence type="ECO:0000313" key="2">
    <source>
        <dbReference type="EMBL" id="CAI9743253.1"/>
    </source>
</evidence>
<feature type="compositionally biased region" description="Acidic residues" evidence="1">
    <location>
        <begin position="45"/>
        <end position="82"/>
    </location>
</feature>
<sequence length="82" mass="9397">MNRVRSWPQGKSCEIRVRVAARNMMEEFNLGVNLASTSEGKDFEEGGGGEEELEEEEEGEKELEEEEGEKELEEEEEEEEGE</sequence>
<dbReference type="AlphaFoldDB" id="A0AA36BZ08"/>
<keyword evidence="3" id="KW-1185">Reference proteome</keyword>
<evidence type="ECO:0000256" key="1">
    <source>
        <dbReference type="SAM" id="MobiDB-lite"/>
    </source>
</evidence>
<name>A0AA36BZ08_OCTVU</name>
<organism evidence="2 3">
    <name type="scientific">Octopus vulgaris</name>
    <name type="common">Common octopus</name>
    <dbReference type="NCBI Taxonomy" id="6645"/>
    <lineage>
        <taxon>Eukaryota</taxon>
        <taxon>Metazoa</taxon>
        <taxon>Spiralia</taxon>
        <taxon>Lophotrochozoa</taxon>
        <taxon>Mollusca</taxon>
        <taxon>Cephalopoda</taxon>
        <taxon>Coleoidea</taxon>
        <taxon>Octopodiformes</taxon>
        <taxon>Octopoda</taxon>
        <taxon>Incirrata</taxon>
        <taxon>Octopodidae</taxon>
        <taxon>Octopus</taxon>
    </lineage>
</organism>
<protein>
    <submittedName>
        <fullName evidence="2">Uncharacterized protein</fullName>
    </submittedName>
</protein>
<feature type="region of interest" description="Disordered" evidence="1">
    <location>
        <begin position="34"/>
        <end position="82"/>
    </location>
</feature>
<dbReference type="EMBL" id="OX597842">
    <property type="protein sequence ID" value="CAI9743253.1"/>
    <property type="molecule type" value="Genomic_DNA"/>
</dbReference>
<dbReference type="Proteomes" id="UP001162480">
    <property type="component" value="Chromosome 29"/>
</dbReference>
<gene>
    <name evidence="2" type="ORF">OCTVUL_1B003544</name>
</gene>
<accession>A0AA36BZ08</accession>
<proteinExistence type="predicted"/>
<reference evidence="2" key="1">
    <citation type="submission" date="2023-08" db="EMBL/GenBank/DDBJ databases">
        <authorList>
            <person name="Alioto T."/>
            <person name="Alioto T."/>
            <person name="Gomez Garrido J."/>
        </authorList>
    </citation>
    <scope>NUCLEOTIDE SEQUENCE</scope>
</reference>
<evidence type="ECO:0000313" key="3">
    <source>
        <dbReference type="Proteomes" id="UP001162480"/>
    </source>
</evidence>